<accession>A0A840NX65</accession>
<evidence type="ECO:0000313" key="2">
    <source>
        <dbReference type="EMBL" id="MBB5073839.1"/>
    </source>
</evidence>
<keyword evidence="1" id="KW-0812">Transmembrane</keyword>
<sequence>MNCRFVITLDAETRLTPASVTKLVGKLNHPLNHPIFDPQNGEFIKGYSIYSLVLHFLLQKEKKHQFCNEFFPPIVKLILMSLLFLTLIKIFWEKELSLEKACYNIDVFQ</sequence>
<dbReference type="Proteomes" id="UP000561417">
    <property type="component" value="Unassembled WGS sequence"/>
</dbReference>
<reference evidence="2 3" key="1">
    <citation type="submission" date="2020-08" db="EMBL/GenBank/DDBJ databases">
        <title>Genomic Encyclopedia of Type Strains, Phase IV (KMG-IV): sequencing the most valuable type-strain genomes for metagenomic binning, comparative biology and taxonomic classification.</title>
        <authorList>
            <person name="Goeker M."/>
        </authorList>
    </citation>
    <scope>NUCLEOTIDE SEQUENCE [LARGE SCALE GENOMIC DNA]</scope>
    <source>
        <strain evidence="2 3">DSM 28538</strain>
    </source>
</reference>
<keyword evidence="1" id="KW-0472">Membrane</keyword>
<organism evidence="2 3">
    <name type="scientific">Bartonella callosciuri</name>
    <dbReference type="NCBI Taxonomy" id="686223"/>
    <lineage>
        <taxon>Bacteria</taxon>
        <taxon>Pseudomonadati</taxon>
        <taxon>Pseudomonadota</taxon>
        <taxon>Alphaproteobacteria</taxon>
        <taxon>Hyphomicrobiales</taxon>
        <taxon>Bartonellaceae</taxon>
        <taxon>Bartonella</taxon>
    </lineage>
</organism>
<evidence type="ECO:0000256" key="1">
    <source>
        <dbReference type="SAM" id="Phobius"/>
    </source>
</evidence>
<protein>
    <submittedName>
        <fullName evidence="2">Uncharacterized protein</fullName>
    </submittedName>
</protein>
<feature type="transmembrane region" description="Helical" evidence="1">
    <location>
        <begin position="70"/>
        <end position="92"/>
    </location>
</feature>
<keyword evidence="3" id="KW-1185">Reference proteome</keyword>
<keyword evidence="1" id="KW-1133">Transmembrane helix</keyword>
<name>A0A840NX65_9HYPH</name>
<gene>
    <name evidence="2" type="ORF">HNQ69_000965</name>
</gene>
<comment type="caution">
    <text evidence="2">The sequence shown here is derived from an EMBL/GenBank/DDBJ whole genome shotgun (WGS) entry which is preliminary data.</text>
</comment>
<dbReference type="EMBL" id="JACHIM010000003">
    <property type="protein sequence ID" value="MBB5073839.1"/>
    <property type="molecule type" value="Genomic_DNA"/>
</dbReference>
<evidence type="ECO:0000313" key="3">
    <source>
        <dbReference type="Proteomes" id="UP000561417"/>
    </source>
</evidence>
<dbReference type="AlphaFoldDB" id="A0A840NX65"/>
<proteinExistence type="predicted"/>